<feature type="compositionally biased region" description="Low complexity" evidence="4">
    <location>
        <begin position="723"/>
        <end position="742"/>
    </location>
</feature>
<dbReference type="AlphaFoldDB" id="A0A9W8AZY1"/>
<feature type="region of interest" description="Disordered" evidence="4">
    <location>
        <begin position="721"/>
        <end position="832"/>
    </location>
</feature>
<dbReference type="GO" id="GO:0032040">
    <property type="term" value="C:small-subunit processome"/>
    <property type="evidence" value="ECO:0007669"/>
    <property type="project" value="InterPro"/>
</dbReference>
<dbReference type="Pfam" id="PF04615">
    <property type="entry name" value="Utp14"/>
    <property type="match status" value="1"/>
</dbReference>
<evidence type="ECO:0000256" key="1">
    <source>
        <dbReference type="ARBA" id="ARBA00004604"/>
    </source>
</evidence>
<sequence length="989" mass="108983">MKSERGRGRGHGCAGGSSRGRQSKRAPKSKVEVEYQKFDVLELSDNDDKLLRNRNLRHGDTYEYDLDTIDPEDDEEIDSDEAMGLGSDMSDDDGGSDVYFNDQELTTGSKSAGKQQRGGKMGWLDDVTDKTLLDSASDDASPLSSDGESDTGMQSMVKALSSSKRQDKDKTTPTGLDEQTEIYAESEFNVPGAAADKVEVSLENLMSAFSSESGFNHVQDHLRGLQDNPVELASKPLDRPLPSRLAKAVKHKEAYRRAVSDMADWAALAKRRDQDDHVVFTDPDRPRMGSEQNIATAVKVGDAYLRLGKEQNGWSQTGYENMPKRPKTDMETQVHAVLKANNLTSAAVRKSDKLPVIKLTMEQLAEQRVNAQMMRELMVRQELYQKRAKKIKSKTFRRILRLEKKRQGVTDASLADEMSQEDQLKLEADRARERLTLRHKNTGKWAKGLLRTHQRDPNARQALMDQLIRHEELVRRINDQPLGCRNGDADEDPELQEIMQQWRSEGTTKEQAVAKLDQLADLQQRETTAPTKGVFAMKFMQNALKRDYDQAELALQEIRDEIDALDSDEDDDSQRRGAASKRRQTNTSASATGNPGRRTFTGPIANARSKSSKSSVQMPVHVEPTAGDAMVDTLMHDASMPANTIATFTPPVIPTAAHSVRLSGPMSVNMPTKPSAPNTAEPAPENNPWLDDAAESEAEPIDVLSTLQKVPKADTTIAVSNCNAPAQAPTSPTNTSTTRRAPIVAKHPWNEIDVVGPSKRVASESEASSSELDSEASSSGSGSDSSDSDSGDDGENAASSSPKSTAIEASATSLSLVGEDDEDAEDPISKYMPQPLAHLPQFKNDELARLAFADDQVVDDFAEEKRIAEQKEAAPKASNFLPGWGSWSGQGAKPMAKKPRVDSKSKPTDGKAKTKSHLILYKQSLQMDPKYTTQTVPFPYTSIEEYQQSMQLPLGRDWNTYSVHSKLVKPKAITQMGTIIDPMKAPRRK</sequence>
<dbReference type="PANTHER" id="PTHR14150:SF12">
    <property type="entry name" value="U3 SMALL NUCLEOLAR RNA-ASSOCIATED PROTEIN 14 HOMOLOG A"/>
    <property type="match status" value="1"/>
</dbReference>
<keyword evidence="3" id="KW-0539">Nucleus</keyword>
<feature type="region of interest" description="Disordered" evidence="4">
    <location>
        <begin position="878"/>
        <end position="914"/>
    </location>
</feature>
<evidence type="ECO:0000256" key="4">
    <source>
        <dbReference type="SAM" id="MobiDB-lite"/>
    </source>
</evidence>
<evidence type="ECO:0000256" key="3">
    <source>
        <dbReference type="ARBA" id="ARBA00023242"/>
    </source>
</evidence>
<name>A0A9W8AZY1_9FUNG</name>
<feature type="compositionally biased region" description="Low complexity" evidence="4">
    <location>
        <begin position="133"/>
        <end position="146"/>
    </location>
</feature>
<reference evidence="5" key="1">
    <citation type="submission" date="2022-07" db="EMBL/GenBank/DDBJ databases">
        <title>Phylogenomic reconstructions and comparative analyses of Kickxellomycotina fungi.</title>
        <authorList>
            <person name="Reynolds N.K."/>
            <person name="Stajich J.E."/>
            <person name="Barry K."/>
            <person name="Grigoriev I.V."/>
            <person name="Crous P."/>
            <person name="Smith M.E."/>
        </authorList>
    </citation>
    <scope>NUCLEOTIDE SEQUENCE</scope>
    <source>
        <strain evidence="5">RSA 567</strain>
    </source>
</reference>
<feature type="compositionally biased region" description="Polar residues" evidence="4">
    <location>
        <begin position="608"/>
        <end position="617"/>
    </location>
</feature>
<feature type="compositionally biased region" description="Basic and acidic residues" evidence="4">
    <location>
        <begin position="899"/>
        <end position="912"/>
    </location>
</feature>
<evidence type="ECO:0000256" key="2">
    <source>
        <dbReference type="ARBA" id="ARBA00022553"/>
    </source>
</evidence>
<feature type="compositionally biased region" description="Polar residues" evidence="4">
    <location>
        <begin position="103"/>
        <end position="114"/>
    </location>
</feature>
<dbReference type="InterPro" id="IPR006709">
    <property type="entry name" value="SSU_processome_Utp14"/>
</dbReference>
<protein>
    <recommendedName>
        <fullName evidence="7">Small-subunit processome</fullName>
    </recommendedName>
</protein>
<gene>
    <name evidence="5" type="ORF">H4R34_003857</name>
</gene>
<dbReference type="OrthoDB" id="277439at2759"/>
<accession>A0A9W8AZY1</accession>
<keyword evidence="6" id="KW-1185">Reference proteome</keyword>
<comment type="caution">
    <text evidence="5">The sequence shown here is derived from an EMBL/GenBank/DDBJ whole genome shotgun (WGS) entry which is preliminary data.</text>
</comment>
<feature type="compositionally biased region" description="Basic and acidic residues" evidence="4">
    <location>
        <begin position="29"/>
        <end position="61"/>
    </location>
</feature>
<dbReference type="PANTHER" id="PTHR14150">
    <property type="entry name" value="U3 SMALL NUCLEOLAR RNA-ASSOCIATED PROTEIN 14"/>
    <property type="match status" value="1"/>
</dbReference>
<dbReference type="GO" id="GO:0006364">
    <property type="term" value="P:rRNA processing"/>
    <property type="evidence" value="ECO:0007669"/>
    <property type="project" value="InterPro"/>
</dbReference>
<feature type="compositionally biased region" description="Low complexity" evidence="4">
    <location>
        <begin position="764"/>
        <end position="785"/>
    </location>
</feature>
<evidence type="ECO:0000313" key="6">
    <source>
        <dbReference type="Proteomes" id="UP001151582"/>
    </source>
</evidence>
<proteinExistence type="predicted"/>
<feature type="region of interest" description="Disordered" evidence="4">
    <location>
        <begin position="564"/>
        <end position="619"/>
    </location>
</feature>
<evidence type="ECO:0008006" key="7">
    <source>
        <dbReference type="Google" id="ProtNLM"/>
    </source>
</evidence>
<comment type="subcellular location">
    <subcellularLocation>
        <location evidence="1">Nucleus</location>
        <location evidence="1">Nucleolus</location>
    </subcellularLocation>
</comment>
<organism evidence="5 6">
    <name type="scientific">Dimargaris verticillata</name>
    <dbReference type="NCBI Taxonomy" id="2761393"/>
    <lineage>
        <taxon>Eukaryota</taxon>
        <taxon>Fungi</taxon>
        <taxon>Fungi incertae sedis</taxon>
        <taxon>Zoopagomycota</taxon>
        <taxon>Kickxellomycotina</taxon>
        <taxon>Dimargaritomycetes</taxon>
        <taxon>Dimargaritales</taxon>
        <taxon>Dimargaritaceae</taxon>
        <taxon>Dimargaris</taxon>
    </lineage>
</organism>
<keyword evidence="2" id="KW-0597">Phosphoprotein</keyword>
<evidence type="ECO:0000313" key="5">
    <source>
        <dbReference type="EMBL" id="KAJ1976753.1"/>
    </source>
</evidence>
<feature type="region of interest" description="Disordered" evidence="4">
    <location>
        <begin position="1"/>
        <end position="179"/>
    </location>
</feature>
<feature type="compositionally biased region" description="Acidic residues" evidence="4">
    <location>
        <begin position="62"/>
        <end position="81"/>
    </location>
</feature>
<dbReference type="EMBL" id="JANBQB010000403">
    <property type="protein sequence ID" value="KAJ1976753.1"/>
    <property type="molecule type" value="Genomic_DNA"/>
</dbReference>
<feature type="compositionally biased region" description="Acidic residues" evidence="4">
    <location>
        <begin position="786"/>
        <end position="795"/>
    </location>
</feature>
<dbReference type="Proteomes" id="UP001151582">
    <property type="component" value="Unassembled WGS sequence"/>
</dbReference>